<protein>
    <submittedName>
        <fullName evidence="2">Uncharacterized protein</fullName>
    </submittedName>
</protein>
<dbReference type="AlphaFoldDB" id="A0AAW2I4K8"/>
<feature type="region of interest" description="Disordered" evidence="1">
    <location>
        <begin position="1"/>
        <end position="46"/>
    </location>
</feature>
<organism evidence="2">
    <name type="scientific">Menopon gallinae</name>
    <name type="common">poultry shaft louse</name>
    <dbReference type="NCBI Taxonomy" id="328185"/>
    <lineage>
        <taxon>Eukaryota</taxon>
        <taxon>Metazoa</taxon>
        <taxon>Ecdysozoa</taxon>
        <taxon>Arthropoda</taxon>
        <taxon>Hexapoda</taxon>
        <taxon>Insecta</taxon>
        <taxon>Pterygota</taxon>
        <taxon>Neoptera</taxon>
        <taxon>Paraneoptera</taxon>
        <taxon>Psocodea</taxon>
        <taxon>Troctomorpha</taxon>
        <taxon>Phthiraptera</taxon>
        <taxon>Amblycera</taxon>
        <taxon>Menoponidae</taxon>
        <taxon>Menopon</taxon>
    </lineage>
</organism>
<comment type="caution">
    <text evidence="2">The sequence shown here is derived from an EMBL/GenBank/DDBJ whole genome shotgun (WGS) entry which is preliminary data.</text>
</comment>
<feature type="compositionally biased region" description="Polar residues" evidence="1">
    <location>
        <begin position="1"/>
        <end position="33"/>
    </location>
</feature>
<evidence type="ECO:0000313" key="2">
    <source>
        <dbReference type="EMBL" id="KAL0276776.1"/>
    </source>
</evidence>
<accession>A0AAW2I4K8</accession>
<sequence>MGSQSPDPFQPNKSLQRSPFKRSSSLGYITSTPESEEGGLGRDESEEIPRELHEILMFAAQSVEEILAGCPTTKRELRSGVLHMISLVQEVFCNAKSGGVHPDAHRKRNKDRRYVKRYLHVQQSQKQMTYYRRNVRKKPS</sequence>
<reference evidence="2" key="1">
    <citation type="journal article" date="2024" name="Gigascience">
        <title>Chromosome-level genome of the poultry shaft louse Menopon gallinae provides insight into the host-switching and adaptive evolution of parasitic lice.</title>
        <authorList>
            <person name="Xu Y."/>
            <person name="Ma L."/>
            <person name="Liu S."/>
            <person name="Liang Y."/>
            <person name="Liu Q."/>
            <person name="He Z."/>
            <person name="Tian L."/>
            <person name="Duan Y."/>
            <person name="Cai W."/>
            <person name="Li H."/>
            <person name="Song F."/>
        </authorList>
    </citation>
    <scope>NUCLEOTIDE SEQUENCE</scope>
    <source>
        <strain evidence="2">Cailab_2023a</strain>
    </source>
</reference>
<gene>
    <name evidence="2" type="ORF">PYX00_004276</name>
</gene>
<name>A0AAW2I4K8_9NEOP</name>
<proteinExistence type="predicted"/>
<dbReference type="EMBL" id="JARGDH010000002">
    <property type="protein sequence ID" value="KAL0276776.1"/>
    <property type="molecule type" value="Genomic_DNA"/>
</dbReference>
<evidence type="ECO:0000256" key="1">
    <source>
        <dbReference type="SAM" id="MobiDB-lite"/>
    </source>
</evidence>